<dbReference type="AlphaFoldDB" id="A0A328WVV2"/>
<gene>
    <name evidence="6" type="ORF">B0I10_10288</name>
</gene>
<dbReference type="PROSITE" id="PS50005">
    <property type="entry name" value="TPR"/>
    <property type="match status" value="1"/>
</dbReference>
<dbReference type="SUPFAM" id="SSF48452">
    <property type="entry name" value="TPR-like"/>
    <property type="match status" value="1"/>
</dbReference>
<evidence type="ECO:0000256" key="5">
    <source>
        <dbReference type="SAM" id="SignalP"/>
    </source>
</evidence>
<evidence type="ECO:0000256" key="4">
    <source>
        <dbReference type="SAM" id="Coils"/>
    </source>
</evidence>
<evidence type="ECO:0000256" key="3">
    <source>
        <dbReference type="PROSITE-ProRule" id="PRU00339"/>
    </source>
</evidence>
<keyword evidence="1" id="KW-0677">Repeat</keyword>
<dbReference type="InterPro" id="IPR011990">
    <property type="entry name" value="TPR-like_helical_dom_sf"/>
</dbReference>
<dbReference type="SMART" id="SM00028">
    <property type="entry name" value="TPR"/>
    <property type="match status" value="2"/>
</dbReference>
<dbReference type="EMBL" id="QLSV01000002">
    <property type="protein sequence ID" value="RAR50293.1"/>
    <property type="molecule type" value="Genomic_DNA"/>
</dbReference>
<feature type="chain" id="PRO_5016320520" evidence="5">
    <location>
        <begin position="21"/>
        <end position="451"/>
    </location>
</feature>
<dbReference type="RefSeq" id="WP_112084849.1">
    <property type="nucleotide sequence ID" value="NZ_QLSV01000002.1"/>
</dbReference>
<keyword evidence="4" id="KW-0175">Coiled coil</keyword>
<dbReference type="Gene3D" id="1.25.40.10">
    <property type="entry name" value="Tetratricopeptide repeat domain"/>
    <property type="match status" value="1"/>
</dbReference>
<accession>A0A328WVV2</accession>
<keyword evidence="5" id="KW-0732">Signal</keyword>
<feature type="coiled-coil region" evidence="4">
    <location>
        <begin position="169"/>
        <end position="196"/>
    </location>
</feature>
<keyword evidence="7" id="KW-1185">Reference proteome</keyword>
<protein>
    <submittedName>
        <fullName evidence="6">Tetratricopeptide repeat protein</fullName>
    </submittedName>
</protein>
<dbReference type="InterPro" id="IPR013105">
    <property type="entry name" value="TPR_2"/>
</dbReference>
<evidence type="ECO:0000313" key="6">
    <source>
        <dbReference type="EMBL" id="RAR50293.1"/>
    </source>
</evidence>
<keyword evidence="2 3" id="KW-0802">TPR repeat</keyword>
<dbReference type="InterPro" id="IPR019734">
    <property type="entry name" value="TPR_rpt"/>
</dbReference>
<evidence type="ECO:0000256" key="1">
    <source>
        <dbReference type="ARBA" id="ARBA00022737"/>
    </source>
</evidence>
<evidence type="ECO:0000256" key="2">
    <source>
        <dbReference type="ARBA" id="ARBA00022803"/>
    </source>
</evidence>
<dbReference type="OrthoDB" id="1522899at2"/>
<evidence type="ECO:0000313" key="7">
    <source>
        <dbReference type="Proteomes" id="UP000249518"/>
    </source>
</evidence>
<proteinExistence type="predicted"/>
<feature type="repeat" description="TPR" evidence="3">
    <location>
        <begin position="295"/>
        <end position="328"/>
    </location>
</feature>
<sequence length="451" mass="50628">MKTKLIIVFAFLIGIMNGKAQSDADCAEKLSIFNELCKAKDFAAAYEPWMYTRKNCASFHEAIYIRGEQIVNYRIENAKTPAEKEAEVRDLVKMYGEYDTHFPNNNRGNKVRKSMALFENNVGTPEEVYQLVDDAFKTDRANFTNAKALYVYFEIYVNDFEAGKKGIQLQDLFNKYDEISDKIDEEEKKLSDELDVILQKEEAGTELTKKEASVKNANQINLDAFQTIRTSMDNKIAQLSTCDRLVPFLTAGFEDKKGDEEWLKRAAERLYKKGCSSDPLFSKISETLHQLNPTAKSAYNLGVSYYNKKNVTKALEYFNQSAELHKDSGEKAKVYYTVARNIYGSSNKSQARAFAEKAVAAKPSFGEAYVFIAQLYANSANECGNDPFEKRAIYWLAAQTARKAGTTAGNAAAASYDKLAPSKADIHSAGRAGESIRFSCWVGRSVTVPNL</sequence>
<dbReference type="Proteomes" id="UP000249518">
    <property type="component" value="Unassembled WGS sequence"/>
</dbReference>
<comment type="caution">
    <text evidence="6">The sequence shown here is derived from an EMBL/GenBank/DDBJ whole genome shotgun (WGS) entry which is preliminary data.</text>
</comment>
<name>A0A328WVV2_9FLAO</name>
<reference evidence="6 7" key="1">
    <citation type="submission" date="2018-06" db="EMBL/GenBank/DDBJ databases">
        <title>Genomic Encyclopedia of Type Strains, Phase III (KMG-III): the genomes of soil and plant-associated and newly described type strains.</title>
        <authorList>
            <person name="Whitman W."/>
        </authorList>
    </citation>
    <scope>NUCLEOTIDE SEQUENCE [LARGE SCALE GENOMIC DNA]</scope>
    <source>
        <strain evidence="6 7">CGMCC 1.12504</strain>
    </source>
</reference>
<dbReference type="Pfam" id="PF07719">
    <property type="entry name" value="TPR_2"/>
    <property type="match status" value="1"/>
</dbReference>
<feature type="signal peptide" evidence="5">
    <location>
        <begin position="1"/>
        <end position="20"/>
    </location>
</feature>
<organism evidence="6 7">
    <name type="scientific">Flavobacterium lacus</name>
    <dbReference type="NCBI Taxonomy" id="1353778"/>
    <lineage>
        <taxon>Bacteria</taxon>
        <taxon>Pseudomonadati</taxon>
        <taxon>Bacteroidota</taxon>
        <taxon>Flavobacteriia</taxon>
        <taxon>Flavobacteriales</taxon>
        <taxon>Flavobacteriaceae</taxon>
        <taxon>Flavobacterium</taxon>
    </lineage>
</organism>